<reference evidence="2" key="1">
    <citation type="journal article" date="2016" name="Nat. Biotechnol.">
        <title>Sequencing wild and cultivated cassava and related species reveals extensive interspecific hybridization and genetic diversity.</title>
        <authorList>
            <person name="Bredeson J.V."/>
            <person name="Lyons J.B."/>
            <person name="Prochnik S.E."/>
            <person name="Wu G.A."/>
            <person name="Ha C.M."/>
            <person name="Edsinger-Gonzales E."/>
            <person name="Grimwood J."/>
            <person name="Schmutz J."/>
            <person name="Rabbi I.Y."/>
            <person name="Egesi C."/>
            <person name="Nauluvula P."/>
            <person name="Lebot V."/>
            <person name="Ndunguru J."/>
            <person name="Mkamilo G."/>
            <person name="Bart R.S."/>
            <person name="Setter T.L."/>
            <person name="Gleadow R.M."/>
            <person name="Kulakow P."/>
            <person name="Ferguson M.E."/>
            <person name="Rounsley S."/>
            <person name="Rokhsar D.S."/>
        </authorList>
    </citation>
    <scope>NUCLEOTIDE SEQUENCE [LARGE SCALE GENOMIC DNA]</scope>
    <source>
        <strain evidence="2">cv. AM560-2</strain>
    </source>
</reference>
<evidence type="ECO:0000313" key="2">
    <source>
        <dbReference type="Proteomes" id="UP000091857"/>
    </source>
</evidence>
<dbReference type="EMBL" id="CM004404">
    <property type="protein sequence ID" value="KAG8633449.1"/>
    <property type="molecule type" value="Genomic_DNA"/>
</dbReference>
<protein>
    <submittedName>
        <fullName evidence="1">Uncharacterized protein</fullName>
    </submittedName>
</protein>
<evidence type="ECO:0000313" key="1">
    <source>
        <dbReference type="EMBL" id="KAG8633449.1"/>
    </source>
</evidence>
<sequence>MVFLLVLKAETLEDLYEWKTALENALAQAPNAALVMGQMVSSRPIRMMELMGLHLQQVQTFCTCCKCKIMYLHLLHYSAVQNSDALVTAQNCSFKLVFWM</sequence>
<keyword evidence="2" id="KW-1185">Reference proteome</keyword>
<dbReference type="Proteomes" id="UP000091857">
    <property type="component" value="Chromosome 18"/>
</dbReference>
<comment type="caution">
    <text evidence="1">The sequence shown here is derived from an EMBL/GenBank/DDBJ whole genome shotgun (WGS) entry which is preliminary data.</text>
</comment>
<organism evidence="1 2">
    <name type="scientific">Manihot esculenta</name>
    <name type="common">Cassava</name>
    <name type="synonym">Jatropha manihot</name>
    <dbReference type="NCBI Taxonomy" id="3983"/>
    <lineage>
        <taxon>Eukaryota</taxon>
        <taxon>Viridiplantae</taxon>
        <taxon>Streptophyta</taxon>
        <taxon>Embryophyta</taxon>
        <taxon>Tracheophyta</taxon>
        <taxon>Spermatophyta</taxon>
        <taxon>Magnoliopsida</taxon>
        <taxon>eudicotyledons</taxon>
        <taxon>Gunneridae</taxon>
        <taxon>Pentapetalae</taxon>
        <taxon>rosids</taxon>
        <taxon>fabids</taxon>
        <taxon>Malpighiales</taxon>
        <taxon>Euphorbiaceae</taxon>
        <taxon>Crotonoideae</taxon>
        <taxon>Manihoteae</taxon>
        <taxon>Manihot</taxon>
    </lineage>
</organism>
<accession>A0ACB7G0K4</accession>
<proteinExistence type="predicted"/>
<name>A0ACB7G0K4_MANES</name>
<gene>
    <name evidence="1" type="ORF">MANES_18G105750v8</name>
</gene>